<dbReference type="InterPro" id="IPR008242">
    <property type="entry name" value="Chor_mutase/pphenate_deHydtase"/>
</dbReference>
<dbReference type="FunFam" id="3.40.190.10:FF:000034">
    <property type="entry name" value="Chorismate mutase/prephenate dehydratase"/>
    <property type="match status" value="1"/>
</dbReference>
<accession>A0A9P4NRH4</accession>
<evidence type="ECO:0000259" key="9">
    <source>
        <dbReference type="PROSITE" id="PS51171"/>
    </source>
</evidence>
<feature type="region of interest" description="Disordered" evidence="8">
    <location>
        <begin position="104"/>
        <end position="123"/>
    </location>
</feature>
<feature type="domain" description="Prephenate dehydratase" evidence="9">
    <location>
        <begin position="9"/>
        <end position="210"/>
    </location>
</feature>
<dbReference type="GO" id="GO:0004664">
    <property type="term" value="F:prephenate dehydratase activity"/>
    <property type="evidence" value="ECO:0007669"/>
    <property type="project" value="UniProtKB-EC"/>
</dbReference>
<dbReference type="InterPro" id="IPR045865">
    <property type="entry name" value="ACT-like_dom_sf"/>
</dbReference>
<dbReference type="NCBIfam" id="NF008865">
    <property type="entry name" value="PRK11898.1"/>
    <property type="match status" value="1"/>
</dbReference>
<evidence type="ECO:0000313" key="12">
    <source>
        <dbReference type="Proteomes" id="UP000800235"/>
    </source>
</evidence>
<evidence type="ECO:0000256" key="3">
    <source>
        <dbReference type="ARBA" id="ARBA00022605"/>
    </source>
</evidence>
<keyword evidence="3" id="KW-0028">Amino-acid biosynthesis</keyword>
<dbReference type="InterPro" id="IPR002912">
    <property type="entry name" value="ACT_dom"/>
</dbReference>
<comment type="pathway">
    <text evidence="1">Amino-acid biosynthesis; L-phenylalanine biosynthesis; phenylpyruvate from prephenate: step 1/1.</text>
</comment>
<feature type="domain" description="ACT" evidence="10">
    <location>
        <begin position="234"/>
        <end position="311"/>
    </location>
</feature>
<dbReference type="PROSITE" id="PS51171">
    <property type="entry name" value="PREPHENATE_DEHYDR_3"/>
    <property type="match status" value="1"/>
</dbReference>
<name>A0A9P4NRH4_9PEZI</name>
<dbReference type="SUPFAM" id="SSF55021">
    <property type="entry name" value="ACT-like"/>
    <property type="match status" value="1"/>
</dbReference>
<dbReference type="GO" id="GO:0005737">
    <property type="term" value="C:cytoplasm"/>
    <property type="evidence" value="ECO:0007669"/>
    <property type="project" value="TreeGrafter"/>
</dbReference>
<dbReference type="EC" id="4.2.1.51" evidence="2"/>
<dbReference type="SUPFAM" id="SSF53850">
    <property type="entry name" value="Periplasmic binding protein-like II"/>
    <property type="match status" value="1"/>
</dbReference>
<dbReference type="EMBL" id="MU007039">
    <property type="protein sequence ID" value="KAF2430351.1"/>
    <property type="molecule type" value="Genomic_DNA"/>
</dbReference>
<comment type="caution">
    <text evidence="11">The sequence shown here is derived from an EMBL/GenBank/DDBJ whole genome shotgun (WGS) entry which is preliminary data.</text>
</comment>
<dbReference type="CDD" id="cd04905">
    <property type="entry name" value="ACT_CM-PDT"/>
    <property type="match status" value="1"/>
</dbReference>
<dbReference type="GO" id="GO:0009094">
    <property type="term" value="P:L-phenylalanine biosynthetic process"/>
    <property type="evidence" value="ECO:0007669"/>
    <property type="project" value="UniProtKB-KW"/>
</dbReference>
<dbReference type="AlphaFoldDB" id="A0A9P4NRH4"/>
<evidence type="ECO:0000256" key="5">
    <source>
        <dbReference type="ARBA" id="ARBA00023222"/>
    </source>
</evidence>
<keyword evidence="5" id="KW-0584">Phenylalanine biosynthesis</keyword>
<evidence type="ECO:0000313" key="11">
    <source>
        <dbReference type="EMBL" id="KAF2430351.1"/>
    </source>
</evidence>
<keyword evidence="4" id="KW-0057">Aromatic amino acid biosynthesis</keyword>
<evidence type="ECO:0000256" key="4">
    <source>
        <dbReference type="ARBA" id="ARBA00023141"/>
    </source>
</evidence>
<reference evidence="11" key="1">
    <citation type="journal article" date="2020" name="Stud. Mycol.">
        <title>101 Dothideomycetes genomes: a test case for predicting lifestyles and emergence of pathogens.</title>
        <authorList>
            <person name="Haridas S."/>
            <person name="Albert R."/>
            <person name="Binder M."/>
            <person name="Bloem J."/>
            <person name="Labutti K."/>
            <person name="Salamov A."/>
            <person name="Andreopoulos B."/>
            <person name="Baker S."/>
            <person name="Barry K."/>
            <person name="Bills G."/>
            <person name="Bluhm B."/>
            <person name="Cannon C."/>
            <person name="Castanera R."/>
            <person name="Culley D."/>
            <person name="Daum C."/>
            <person name="Ezra D."/>
            <person name="Gonzalez J."/>
            <person name="Henrissat B."/>
            <person name="Kuo A."/>
            <person name="Liang C."/>
            <person name="Lipzen A."/>
            <person name="Lutzoni F."/>
            <person name="Magnuson J."/>
            <person name="Mondo S."/>
            <person name="Nolan M."/>
            <person name="Ohm R."/>
            <person name="Pangilinan J."/>
            <person name="Park H.-J."/>
            <person name="Ramirez L."/>
            <person name="Alfaro M."/>
            <person name="Sun H."/>
            <person name="Tritt A."/>
            <person name="Yoshinaga Y."/>
            <person name="Zwiers L.-H."/>
            <person name="Turgeon B."/>
            <person name="Goodwin S."/>
            <person name="Spatafora J."/>
            <person name="Crous P."/>
            <person name="Grigoriev I."/>
        </authorList>
    </citation>
    <scope>NUCLEOTIDE SEQUENCE</scope>
    <source>
        <strain evidence="11">CBS 130266</strain>
    </source>
</reference>
<dbReference type="Gene3D" id="3.30.70.260">
    <property type="match status" value="1"/>
</dbReference>
<evidence type="ECO:0000259" key="10">
    <source>
        <dbReference type="PROSITE" id="PS51671"/>
    </source>
</evidence>
<dbReference type="PROSITE" id="PS51671">
    <property type="entry name" value="ACT"/>
    <property type="match status" value="1"/>
</dbReference>
<sequence length="319" mass="34506">MVQEEHGLRVAYLGPMASYTHQAALDTFPQSRNHTLTPVPDIPSIFQAVQSNNAERGVIPFENSTNGSVVQTLDLLADSKNQYPNIQMCGEAFVRVQHYLLGRKSTSHSQSQPTHRSSPSGANLRHVKSLYSHPQAWTQCTPFLSSAVPGRERHDTSSTSRAAEIVAADKSGSSAAICSALAAELYGLDVLAPDIEEKKGNMTRFLIIRNSPTTSPSSPLSQNGSSSSWKSLLSFTLPQTGSPGALAQALAVFGKYGINLTSMNSRPSGERPWHYIFFIEFQGRRGDGKVDNALAELQSVVARWKTLGTWMSNGGQDGG</sequence>
<dbReference type="PIRSF" id="PIRSF001500">
    <property type="entry name" value="Chor_mut_pdt_Ppr"/>
    <property type="match status" value="1"/>
</dbReference>
<dbReference type="Pfam" id="PF00800">
    <property type="entry name" value="PDT"/>
    <property type="match status" value="1"/>
</dbReference>
<protein>
    <recommendedName>
        <fullName evidence="2">prephenate dehydratase</fullName>
        <ecNumber evidence="2">4.2.1.51</ecNumber>
    </recommendedName>
</protein>
<dbReference type="Proteomes" id="UP000800235">
    <property type="component" value="Unassembled WGS sequence"/>
</dbReference>
<proteinExistence type="predicted"/>
<dbReference type="PANTHER" id="PTHR21022">
    <property type="entry name" value="PREPHENATE DEHYDRATASE P PROTEIN"/>
    <property type="match status" value="1"/>
</dbReference>
<evidence type="ECO:0000256" key="2">
    <source>
        <dbReference type="ARBA" id="ARBA00013147"/>
    </source>
</evidence>
<feature type="compositionally biased region" description="Polar residues" evidence="8">
    <location>
        <begin position="107"/>
        <end position="121"/>
    </location>
</feature>
<dbReference type="PANTHER" id="PTHR21022:SF19">
    <property type="entry name" value="PREPHENATE DEHYDRATASE-RELATED"/>
    <property type="match status" value="1"/>
</dbReference>
<dbReference type="OrthoDB" id="983542at2759"/>
<dbReference type="InterPro" id="IPR001086">
    <property type="entry name" value="Preph_deHydtase"/>
</dbReference>
<evidence type="ECO:0000256" key="7">
    <source>
        <dbReference type="ARBA" id="ARBA00047848"/>
    </source>
</evidence>
<organism evidence="11 12">
    <name type="scientific">Tothia fuscella</name>
    <dbReference type="NCBI Taxonomy" id="1048955"/>
    <lineage>
        <taxon>Eukaryota</taxon>
        <taxon>Fungi</taxon>
        <taxon>Dikarya</taxon>
        <taxon>Ascomycota</taxon>
        <taxon>Pezizomycotina</taxon>
        <taxon>Dothideomycetes</taxon>
        <taxon>Pleosporomycetidae</taxon>
        <taxon>Venturiales</taxon>
        <taxon>Cylindrosympodiaceae</taxon>
        <taxon>Tothia</taxon>
    </lineage>
</organism>
<keyword evidence="6" id="KW-0456">Lyase</keyword>
<evidence type="ECO:0000256" key="8">
    <source>
        <dbReference type="SAM" id="MobiDB-lite"/>
    </source>
</evidence>
<evidence type="ECO:0000256" key="1">
    <source>
        <dbReference type="ARBA" id="ARBA00004741"/>
    </source>
</evidence>
<comment type="catalytic activity">
    <reaction evidence="7">
        <text>prephenate + H(+) = 3-phenylpyruvate + CO2 + H2O</text>
        <dbReference type="Rhea" id="RHEA:21648"/>
        <dbReference type="ChEBI" id="CHEBI:15377"/>
        <dbReference type="ChEBI" id="CHEBI:15378"/>
        <dbReference type="ChEBI" id="CHEBI:16526"/>
        <dbReference type="ChEBI" id="CHEBI:18005"/>
        <dbReference type="ChEBI" id="CHEBI:29934"/>
        <dbReference type="EC" id="4.2.1.51"/>
    </reaction>
</comment>
<gene>
    <name evidence="11" type="ORF">EJ08DRAFT_679167</name>
</gene>
<evidence type="ECO:0000256" key="6">
    <source>
        <dbReference type="ARBA" id="ARBA00023239"/>
    </source>
</evidence>
<dbReference type="CDD" id="cd13532">
    <property type="entry name" value="PBP2_PDT_like"/>
    <property type="match status" value="1"/>
</dbReference>
<dbReference type="Pfam" id="PF01842">
    <property type="entry name" value="ACT"/>
    <property type="match status" value="1"/>
</dbReference>
<dbReference type="Gene3D" id="3.40.190.10">
    <property type="entry name" value="Periplasmic binding protein-like II"/>
    <property type="match status" value="2"/>
</dbReference>
<keyword evidence="12" id="KW-1185">Reference proteome</keyword>